<dbReference type="PROSITE" id="PS51462">
    <property type="entry name" value="NUDIX"/>
    <property type="match status" value="1"/>
</dbReference>
<accession>A0A844Z156</accession>
<comment type="cofactor">
    <cofactor evidence="1">
        <name>Mg(2+)</name>
        <dbReference type="ChEBI" id="CHEBI:18420"/>
    </cofactor>
</comment>
<dbReference type="RefSeq" id="WP_160771532.1">
    <property type="nucleotide sequence ID" value="NZ_WTYV01000002.1"/>
</dbReference>
<dbReference type="InterPro" id="IPR015797">
    <property type="entry name" value="NUDIX_hydrolase-like_dom_sf"/>
</dbReference>
<dbReference type="SUPFAM" id="SSF55811">
    <property type="entry name" value="Nudix"/>
    <property type="match status" value="1"/>
</dbReference>
<organism evidence="4 5">
    <name type="scientific">Alteraurantiacibacter buctensis</name>
    <dbReference type="NCBI Taxonomy" id="1503981"/>
    <lineage>
        <taxon>Bacteria</taxon>
        <taxon>Pseudomonadati</taxon>
        <taxon>Pseudomonadota</taxon>
        <taxon>Alphaproteobacteria</taxon>
        <taxon>Sphingomonadales</taxon>
        <taxon>Erythrobacteraceae</taxon>
        <taxon>Alteraurantiacibacter</taxon>
    </lineage>
</organism>
<dbReference type="InterPro" id="IPR000086">
    <property type="entry name" value="NUDIX_hydrolase_dom"/>
</dbReference>
<dbReference type="Proteomes" id="UP000466966">
    <property type="component" value="Unassembled WGS sequence"/>
</dbReference>
<sequence length="184" mass="19996">MASFRDRWTVLGERVLLARPPYVTVTQQQVRTSAGATIDDFYRVDLASFAVCVPQLADGGIMTLWQYKHGPQAYGLSFPAGYLEPGEEPLAACQRELLEETGLAGGDWSHLGSFVDNGNQRGSLGHFYLATGCHFAGEPDHGDLEEMELRVMRPNEIDAALAAGQIQILHHAAAWSLARGALLG</sequence>
<dbReference type="PROSITE" id="PS00893">
    <property type="entry name" value="NUDIX_BOX"/>
    <property type="match status" value="1"/>
</dbReference>
<protein>
    <submittedName>
        <fullName evidence="4">NUDIX domain-containing protein</fullName>
    </submittedName>
</protein>
<evidence type="ECO:0000259" key="3">
    <source>
        <dbReference type="PROSITE" id="PS51462"/>
    </source>
</evidence>
<dbReference type="CDD" id="cd03424">
    <property type="entry name" value="NUDIX_ADPRase_Nudt5_UGPPase_Nudt14"/>
    <property type="match status" value="1"/>
</dbReference>
<dbReference type="AlphaFoldDB" id="A0A844Z156"/>
<evidence type="ECO:0000313" key="5">
    <source>
        <dbReference type="Proteomes" id="UP000466966"/>
    </source>
</evidence>
<dbReference type="EMBL" id="WTYV01000002">
    <property type="protein sequence ID" value="MXO71633.1"/>
    <property type="molecule type" value="Genomic_DNA"/>
</dbReference>
<dbReference type="InterPro" id="IPR020084">
    <property type="entry name" value="NUDIX_hydrolase_CS"/>
</dbReference>
<evidence type="ECO:0000313" key="4">
    <source>
        <dbReference type="EMBL" id="MXO71633.1"/>
    </source>
</evidence>
<proteinExistence type="predicted"/>
<reference evidence="4 5" key="1">
    <citation type="submission" date="2019-12" db="EMBL/GenBank/DDBJ databases">
        <title>Genomic-based taxomic classification of the family Erythrobacteraceae.</title>
        <authorList>
            <person name="Xu L."/>
        </authorList>
    </citation>
    <scope>NUCLEOTIDE SEQUENCE [LARGE SCALE GENOMIC DNA]</scope>
    <source>
        <strain evidence="4 5">M0322</strain>
    </source>
</reference>
<feature type="domain" description="Nudix hydrolase" evidence="3">
    <location>
        <begin position="42"/>
        <end position="174"/>
    </location>
</feature>
<keyword evidence="2" id="KW-0378">Hydrolase</keyword>
<name>A0A844Z156_9SPHN</name>
<gene>
    <name evidence="4" type="ORF">GRI99_08250</name>
</gene>
<evidence type="ECO:0000256" key="2">
    <source>
        <dbReference type="ARBA" id="ARBA00022801"/>
    </source>
</evidence>
<dbReference type="OrthoDB" id="9806150at2"/>
<keyword evidence="5" id="KW-1185">Reference proteome</keyword>
<dbReference type="GO" id="GO:0016787">
    <property type="term" value="F:hydrolase activity"/>
    <property type="evidence" value="ECO:0007669"/>
    <property type="project" value="UniProtKB-KW"/>
</dbReference>
<evidence type="ECO:0000256" key="1">
    <source>
        <dbReference type="ARBA" id="ARBA00001946"/>
    </source>
</evidence>
<comment type="caution">
    <text evidence="4">The sequence shown here is derived from an EMBL/GenBank/DDBJ whole genome shotgun (WGS) entry which is preliminary data.</text>
</comment>
<dbReference type="Gene3D" id="3.90.79.10">
    <property type="entry name" value="Nucleoside Triphosphate Pyrophosphohydrolase"/>
    <property type="match status" value="1"/>
</dbReference>
<dbReference type="Pfam" id="PF00293">
    <property type="entry name" value="NUDIX"/>
    <property type="match status" value="1"/>
</dbReference>